<sequence length="212" mass="22111">MNILAGLWEGIPVALGVWAGALAIGIVVGTVCSAALGSGHRMPRGIAHVWVSLFRGVPPLVVLFIFFFGIATGEWSPSAMGAAILGLGFVASAYLAVVFRESLDAVPTTQVEAAHALGVGRIDTLRFIMIPQSMPLIAASGGSYAIHLLKDTALASLIGVVDITYLANYHVERGANGITEFLVVGCIYLVMSLGIAVIARLIGARRTEVAAR</sequence>
<feature type="transmembrane region" description="Helical" evidence="8">
    <location>
        <begin position="152"/>
        <end position="169"/>
    </location>
</feature>
<feature type="domain" description="ABC transmembrane type-1" evidence="9">
    <location>
        <begin position="11"/>
        <end position="199"/>
    </location>
</feature>
<evidence type="ECO:0000313" key="10">
    <source>
        <dbReference type="EMBL" id="GAB92966.1"/>
    </source>
</evidence>
<evidence type="ECO:0000256" key="4">
    <source>
        <dbReference type="ARBA" id="ARBA00022692"/>
    </source>
</evidence>
<accession>K6WGR2</accession>
<keyword evidence="7 8" id="KW-0472">Membrane</keyword>
<dbReference type="RefSeq" id="WP_006337790.1">
    <property type="nucleotide sequence ID" value="NZ_BAHC01000200.1"/>
</dbReference>
<dbReference type="PANTHER" id="PTHR30614:SF0">
    <property type="entry name" value="L-CYSTINE TRANSPORT SYSTEM PERMEASE PROTEIN TCYL"/>
    <property type="match status" value="1"/>
</dbReference>
<keyword evidence="3" id="KW-1003">Cell membrane</keyword>
<keyword evidence="2 8" id="KW-0813">Transport</keyword>
<evidence type="ECO:0000256" key="7">
    <source>
        <dbReference type="ARBA" id="ARBA00023136"/>
    </source>
</evidence>
<gene>
    <name evidence="10" type="ORF">GORHZ_200_00020</name>
</gene>
<organism evidence="10 11">
    <name type="scientific">Gordonia rhizosphera NBRC 16068</name>
    <dbReference type="NCBI Taxonomy" id="1108045"/>
    <lineage>
        <taxon>Bacteria</taxon>
        <taxon>Bacillati</taxon>
        <taxon>Actinomycetota</taxon>
        <taxon>Actinomycetes</taxon>
        <taxon>Mycobacteriales</taxon>
        <taxon>Gordoniaceae</taxon>
        <taxon>Gordonia</taxon>
    </lineage>
</organism>
<dbReference type="SUPFAM" id="SSF161098">
    <property type="entry name" value="MetI-like"/>
    <property type="match status" value="1"/>
</dbReference>
<dbReference type="GO" id="GO:0022857">
    <property type="term" value="F:transmembrane transporter activity"/>
    <property type="evidence" value="ECO:0007669"/>
    <property type="project" value="InterPro"/>
</dbReference>
<keyword evidence="5" id="KW-0029">Amino-acid transport</keyword>
<keyword evidence="6 8" id="KW-1133">Transmembrane helix</keyword>
<comment type="subcellular location">
    <subcellularLocation>
        <location evidence="1 8">Cell membrane</location>
        <topology evidence="1 8">Multi-pass membrane protein</topology>
    </subcellularLocation>
</comment>
<reference evidence="10 11" key="1">
    <citation type="submission" date="2012-08" db="EMBL/GenBank/DDBJ databases">
        <title>Whole genome shotgun sequence of Gordonia rhizosphera NBRC 16068.</title>
        <authorList>
            <person name="Takarada H."/>
            <person name="Isaki S."/>
            <person name="Hosoyama A."/>
            <person name="Tsuchikane K."/>
            <person name="Katsumata H."/>
            <person name="Baba S."/>
            <person name="Ohji S."/>
            <person name="Yamazaki S."/>
            <person name="Fujita N."/>
        </authorList>
    </citation>
    <scope>NUCLEOTIDE SEQUENCE [LARGE SCALE GENOMIC DNA]</scope>
    <source>
        <strain evidence="10 11">NBRC 16068</strain>
    </source>
</reference>
<keyword evidence="11" id="KW-1185">Reference proteome</keyword>
<dbReference type="GO" id="GO:0043190">
    <property type="term" value="C:ATP-binding cassette (ABC) transporter complex"/>
    <property type="evidence" value="ECO:0007669"/>
    <property type="project" value="InterPro"/>
</dbReference>
<dbReference type="eggNOG" id="COG0765">
    <property type="taxonomic scope" value="Bacteria"/>
</dbReference>
<dbReference type="AlphaFoldDB" id="K6WGR2"/>
<comment type="caution">
    <text evidence="10">The sequence shown here is derived from an EMBL/GenBank/DDBJ whole genome shotgun (WGS) entry which is preliminary data.</text>
</comment>
<feature type="transmembrane region" description="Helical" evidence="8">
    <location>
        <begin position="78"/>
        <end position="99"/>
    </location>
</feature>
<feature type="transmembrane region" description="Helical" evidence="8">
    <location>
        <begin position="181"/>
        <end position="202"/>
    </location>
</feature>
<dbReference type="STRING" id="1108045.GORHZ_200_00020"/>
<dbReference type="Proteomes" id="UP000008363">
    <property type="component" value="Unassembled WGS sequence"/>
</dbReference>
<dbReference type="GO" id="GO:0006865">
    <property type="term" value="P:amino acid transport"/>
    <property type="evidence" value="ECO:0007669"/>
    <property type="project" value="UniProtKB-KW"/>
</dbReference>
<evidence type="ECO:0000256" key="5">
    <source>
        <dbReference type="ARBA" id="ARBA00022970"/>
    </source>
</evidence>
<comment type="similarity">
    <text evidence="8">Belongs to the binding-protein-dependent transport system permease family.</text>
</comment>
<dbReference type="CDD" id="cd06261">
    <property type="entry name" value="TM_PBP2"/>
    <property type="match status" value="1"/>
</dbReference>
<dbReference type="PROSITE" id="PS50928">
    <property type="entry name" value="ABC_TM1"/>
    <property type="match status" value="1"/>
</dbReference>
<dbReference type="NCBIfam" id="TIGR01726">
    <property type="entry name" value="HEQRo_perm_3TM"/>
    <property type="match status" value="1"/>
</dbReference>
<name>K6WGR2_9ACTN</name>
<evidence type="ECO:0000256" key="3">
    <source>
        <dbReference type="ARBA" id="ARBA00022475"/>
    </source>
</evidence>
<dbReference type="InterPro" id="IPR010065">
    <property type="entry name" value="AA_ABC_transptr_permease_3TM"/>
</dbReference>
<dbReference type="InterPro" id="IPR035906">
    <property type="entry name" value="MetI-like_sf"/>
</dbReference>
<feature type="transmembrane region" description="Helical" evidence="8">
    <location>
        <begin position="49"/>
        <end position="72"/>
    </location>
</feature>
<dbReference type="Gene3D" id="1.10.3720.10">
    <property type="entry name" value="MetI-like"/>
    <property type="match status" value="1"/>
</dbReference>
<keyword evidence="4 8" id="KW-0812">Transmembrane</keyword>
<evidence type="ECO:0000256" key="6">
    <source>
        <dbReference type="ARBA" id="ARBA00022989"/>
    </source>
</evidence>
<proteinExistence type="inferred from homology"/>
<evidence type="ECO:0000313" key="11">
    <source>
        <dbReference type="Proteomes" id="UP000008363"/>
    </source>
</evidence>
<dbReference type="PANTHER" id="PTHR30614">
    <property type="entry name" value="MEMBRANE COMPONENT OF AMINO ACID ABC TRANSPORTER"/>
    <property type="match status" value="1"/>
</dbReference>
<dbReference type="InterPro" id="IPR043429">
    <property type="entry name" value="ArtM/GltK/GlnP/TcyL/YhdX-like"/>
</dbReference>
<evidence type="ECO:0000259" key="9">
    <source>
        <dbReference type="PROSITE" id="PS50928"/>
    </source>
</evidence>
<dbReference type="EMBL" id="BAHC01000200">
    <property type="protein sequence ID" value="GAB92966.1"/>
    <property type="molecule type" value="Genomic_DNA"/>
</dbReference>
<protein>
    <submittedName>
        <fullName evidence="10">Putative amino acid ABC transporter permease protein</fullName>
    </submittedName>
</protein>
<evidence type="ECO:0000256" key="8">
    <source>
        <dbReference type="RuleBase" id="RU363032"/>
    </source>
</evidence>
<evidence type="ECO:0000256" key="2">
    <source>
        <dbReference type="ARBA" id="ARBA00022448"/>
    </source>
</evidence>
<evidence type="ECO:0000256" key="1">
    <source>
        <dbReference type="ARBA" id="ARBA00004651"/>
    </source>
</evidence>
<feature type="transmembrane region" description="Helical" evidence="8">
    <location>
        <begin position="15"/>
        <end position="37"/>
    </location>
</feature>
<dbReference type="InterPro" id="IPR000515">
    <property type="entry name" value="MetI-like"/>
</dbReference>
<dbReference type="Pfam" id="PF00528">
    <property type="entry name" value="BPD_transp_1"/>
    <property type="match status" value="1"/>
</dbReference>